<dbReference type="InterPro" id="IPR007409">
    <property type="entry name" value="Restrct_endonuc_type1_HsdR_N"/>
</dbReference>
<organism evidence="2 3">
    <name type="scientific">Lacrimispora defluvii</name>
    <dbReference type="NCBI Taxonomy" id="2719233"/>
    <lineage>
        <taxon>Bacteria</taxon>
        <taxon>Bacillati</taxon>
        <taxon>Bacillota</taxon>
        <taxon>Clostridia</taxon>
        <taxon>Lachnospirales</taxon>
        <taxon>Lachnospiraceae</taxon>
        <taxon>Lacrimispora</taxon>
    </lineage>
</organism>
<dbReference type="PIRSF" id="PIRSF035009">
    <property type="entry name" value="UCP035009_HSDR_N"/>
    <property type="match status" value="1"/>
</dbReference>
<gene>
    <name evidence="2" type="ORF">G9470_17810</name>
</gene>
<evidence type="ECO:0000313" key="3">
    <source>
        <dbReference type="Proteomes" id="UP000539052"/>
    </source>
</evidence>
<feature type="domain" description="Restriction endonuclease type I HsdR N-terminal" evidence="1">
    <location>
        <begin position="61"/>
        <end position="125"/>
    </location>
</feature>
<dbReference type="Pfam" id="PF04313">
    <property type="entry name" value="HSDR_N"/>
    <property type="match status" value="1"/>
</dbReference>
<dbReference type="EMBL" id="JAAOXG010000039">
    <property type="protein sequence ID" value="NNJ31634.1"/>
    <property type="molecule type" value="Genomic_DNA"/>
</dbReference>
<dbReference type="RefSeq" id="WP_170822759.1">
    <property type="nucleotide sequence ID" value="NZ_JAAOXG010000039.1"/>
</dbReference>
<dbReference type="GO" id="GO:0004519">
    <property type="term" value="F:endonuclease activity"/>
    <property type="evidence" value="ECO:0007669"/>
    <property type="project" value="UniProtKB-KW"/>
</dbReference>
<sequence>MDFIDELKLFSERVKQRKEQIPTEEATKMSLIVPFFQLLGYDVFNPDEFMPEYVADVGIKKGEKVDYAILFEGKPVILIECKWCGSNLDQHSSQLFRYFGTSTAKFGILTNGIIYRFYTDLDESNKMDLTPFLEINMLDIKESYVNELKKFSKQNFDVDNIFNTASELKYSKLIKEYVKMQLDNPDDTFVKFILSSVYDGVKTQNVIDKFKPIVKKSFNGFINETMSDKISSALKSNDEVAVTEQMDLEESEHTDINQSGVITTEEEIQSFYMIKGMLAEFATPSDITYRDTESYFGILYKDNNRKPICRINLDKKKRQIMIPDENKNFTRHYIDTMDDIYNYKQELIDCLNRYL</sequence>
<keyword evidence="2" id="KW-0378">Hydrolase</keyword>
<keyword evidence="2" id="KW-0540">Nuclease</keyword>
<protein>
    <submittedName>
        <fullName evidence="2">Endonuclease</fullName>
    </submittedName>
</protein>
<evidence type="ECO:0000313" key="2">
    <source>
        <dbReference type="EMBL" id="NNJ31634.1"/>
    </source>
</evidence>
<accession>A0ABX1VT83</accession>
<proteinExistence type="predicted"/>
<keyword evidence="3" id="KW-1185">Reference proteome</keyword>
<comment type="caution">
    <text evidence="2">The sequence shown here is derived from an EMBL/GenBank/DDBJ whole genome shotgun (WGS) entry which is preliminary data.</text>
</comment>
<dbReference type="InterPro" id="IPR017035">
    <property type="entry name" value="UCP035009_HsdR_All3000-type"/>
</dbReference>
<evidence type="ECO:0000259" key="1">
    <source>
        <dbReference type="Pfam" id="PF04313"/>
    </source>
</evidence>
<keyword evidence="2" id="KW-0255">Endonuclease</keyword>
<name>A0ABX1VT83_9FIRM</name>
<reference evidence="2 3" key="1">
    <citation type="submission" date="2020-03" db="EMBL/GenBank/DDBJ databases">
        <title>Genome Sequence of industrial isolate, B5A.</title>
        <authorList>
            <person name="Sharma S."/>
            <person name="Patil P.B."/>
            <person name="Korpole S."/>
        </authorList>
    </citation>
    <scope>NUCLEOTIDE SEQUENCE [LARGE SCALE GENOMIC DNA]</scope>
    <source>
        <strain evidence="2 3">PI-S10-B5A</strain>
    </source>
</reference>
<dbReference type="Proteomes" id="UP000539052">
    <property type="component" value="Unassembled WGS sequence"/>
</dbReference>